<dbReference type="PROSITE" id="PS51257">
    <property type="entry name" value="PROKAR_LIPOPROTEIN"/>
    <property type="match status" value="1"/>
</dbReference>
<proteinExistence type="predicted"/>
<evidence type="ECO:0000256" key="4">
    <source>
        <dbReference type="ARBA" id="ARBA00023139"/>
    </source>
</evidence>
<evidence type="ECO:0000256" key="5">
    <source>
        <dbReference type="ARBA" id="ARBA00023288"/>
    </source>
</evidence>
<accession>A0A934S8W2</accession>
<evidence type="ECO:0000256" key="1">
    <source>
        <dbReference type="ARBA" id="ARBA00004459"/>
    </source>
</evidence>
<dbReference type="GO" id="GO:0009279">
    <property type="term" value="C:cell outer membrane"/>
    <property type="evidence" value="ECO:0007669"/>
    <property type="project" value="UniProtKB-SubCell"/>
</dbReference>
<evidence type="ECO:0000256" key="2">
    <source>
        <dbReference type="ARBA" id="ARBA00022729"/>
    </source>
</evidence>
<keyword evidence="4" id="KW-0564">Palmitate</keyword>
<keyword evidence="5" id="KW-0449">Lipoprotein</keyword>
<dbReference type="Proteomes" id="UP000603141">
    <property type="component" value="Unassembled WGS sequence"/>
</dbReference>
<comment type="caution">
    <text evidence="8">The sequence shown here is derived from an EMBL/GenBank/DDBJ whole genome shotgun (WGS) entry which is preliminary data.</text>
</comment>
<sequence length="151" mass="15135">MKFIPLLGCASALLFSSCAMDSLTGNTYSRGEAGVAQSVQTGRITSIRDVKIEGGNNAGTLVGGLAGGLLGSNIGSGRASNTAGAVGGALVGGALGSHAEQAMGSRNGIEITVRLDDKSSLSVVQEISGEQFSIGDRVRVLSNGGRTRVTH</sequence>
<protein>
    <submittedName>
        <fullName evidence="8">Glycine zipper 2TM domain-containing protein</fullName>
    </submittedName>
</protein>
<keyword evidence="9" id="KW-1185">Reference proteome</keyword>
<feature type="chain" id="PRO_5038079328" evidence="6">
    <location>
        <begin position="22"/>
        <end position="151"/>
    </location>
</feature>
<evidence type="ECO:0000313" key="8">
    <source>
        <dbReference type="EMBL" id="MBK1881514.1"/>
    </source>
</evidence>
<dbReference type="PANTHER" id="PTHR35603">
    <property type="match status" value="1"/>
</dbReference>
<evidence type="ECO:0000259" key="7">
    <source>
        <dbReference type="Pfam" id="PF05433"/>
    </source>
</evidence>
<dbReference type="EMBL" id="JAENIJ010000004">
    <property type="protein sequence ID" value="MBK1881514.1"/>
    <property type="molecule type" value="Genomic_DNA"/>
</dbReference>
<feature type="domain" description="Glycine zipper 2TM" evidence="7">
    <location>
        <begin position="58"/>
        <end position="98"/>
    </location>
</feature>
<dbReference type="AlphaFoldDB" id="A0A934S8W2"/>
<evidence type="ECO:0000313" key="9">
    <source>
        <dbReference type="Proteomes" id="UP000603141"/>
    </source>
</evidence>
<name>A0A934S8W2_9BACT</name>
<dbReference type="PANTHER" id="PTHR35603:SF1">
    <property type="entry name" value="OUTER MEMBRANE LIPOPROTEIN SLYB"/>
    <property type="match status" value="1"/>
</dbReference>
<organism evidence="8 9">
    <name type="scientific">Luteolibacter pohnpeiensis</name>
    <dbReference type="NCBI Taxonomy" id="454153"/>
    <lineage>
        <taxon>Bacteria</taxon>
        <taxon>Pseudomonadati</taxon>
        <taxon>Verrucomicrobiota</taxon>
        <taxon>Verrucomicrobiia</taxon>
        <taxon>Verrucomicrobiales</taxon>
        <taxon>Verrucomicrobiaceae</taxon>
        <taxon>Luteolibacter</taxon>
    </lineage>
</organism>
<dbReference type="InterPro" id="IPR008816">
    <property type="entry name" value="Gly_zipper_2TM_dom"/>
</dbReference>
<feature type="signal peptide" evidence="6">
    <location>
        <begin position="1"/>
        <end position="21"/>
    </location>
</feature>
<dbReference type="InterPro" id="IPR051407">
    <property type="entry name" value="Bact_OM_lipoprot/Surf_antigen"/>
</dbReference>
<dbReference type="RefSeq" id="WP_200267795.1">
    <property type="nucleotide sequence ID" value="NZ_JAENIJ010000004.1"/>
</dbReference>
<evidence type="ECO:0000256" key="6">
    <source>
        <dbReference type="SAM" id="SignalP"/>
    </source>
</evidence>
<evidence type="ECO:0000256" key="3">
    <source>
        <dbReference type="ARBA" id="ARBA00023136"/>
    </source>
</evidence>
<comment type="subcellular location">
    <subcellularLocation>
        <location evidence="1">Cell outer membrane</location>
        <topology evidence="1">Lipid-anchor</topology>
    </subcellularLocation>
</comment>
<keyword evidence="2 6" id="KW-0732">Signal</keyword>
<dbReference type="Pfam" id="PF05433">
    <property type="entry name" value="Rick_17kDa_Anti"/>
    <property type="match status" value="1"/>
</dbReference>
<reference evidence="8" key="1">
    <citation type="submission" date="2021-01" db="EMBL/GenBank/DDBJ databases">
        <title>Modified the classification status of verrucomicrobia.</title>
        <authorList>
            <person name="Feng X."/>
        </authorList>
    </citation>
    <scope>NUCLEOTIDE SEQUENCE</scope>
    <source>
        <strain evidence="8">KCTC 22041</strain>
    </source>
</reference>
<gene>
    <name evidence="8" type="ORF">JIN85_03745</name>
</gene>
<keyword evidence="3" id="KW-0472">Membrane</keyword>